<dbReference type="WBParaSite" id="HPLM_0001151601-mRNA-1">
    <property type="protein sequence ID" value="HPLM_0001151601-mRNA-1"/>
    <property type="gene ID" value="HPLM_0001151601"/>
</dbReference>
<keyword evidence="2" id="KW-1185">Reference proteome</keyword>
<dbReference type="Proteomes" id="UP000268014">
    <property type="component" value="Unassembled WGS sequence"/>
</dbReference>
<dbReference type="EMBL" id="UZAF01017590">
    <property type="protein sequence ID" value="VDO43079.1"/>
    <property type="molecule type" value="Genomic_DNA"/>
</dbReference>
<reference evidence="1 2" key="2">
    <citation type="submission" date="2018-11" db="EMBL/GenBank/DDBJ databases">
        <authorList>
            <consortium name="Pathogen Informatics"/>
        </authorList>
    </citation>
    <scope>NUCLEOTIDE SEQUENCE [LARGE SCALE GENOMIC DNA]</scope>
    <source>
        <strain evidence="1 2">MHpl1</strain>
    </source>
</reference>
<evidence type="ECO:0000313" key="2">
    <source>
        <dbReference type="Proteomes" id="UP000268014"/>
    </source>
</evidence>
<dbReference type="STRING" id="6290.A0A0N4WKB7"/>
<reference evidence="3" key="1">
    <citation type="submission" date="2017-02" db="UniProtKB">
        <authorList>
            <consortium name="WormBaseParasite"/>
        </authorList>
    </citation>
    <scope>IDENTIFICATION</scope>
</reference>
<proteinExistence type="predicted"/>
<evidence type="ECO:0000313" key="3">
    <source>
        <dbReference type="WBParaSite" id="HPLM_0001151601-mRNA-1"/>
    </source>
</evidence>
<gene>
    <name evidence="1" type="ORF">HPLM_LOCUS11508</name>
</gene>
<accession>A0A0N4WKB7</accession>
<dbReference type="OrthoDB" id="2194416at2759"/>
<protein>
    <submittedName>
        <fullName evidence="3">Reverse transcriptase domain-containing protein</fullName>
    </submittedName>
</protein>
<dbReference type="AlphaFoldDB" id="A0A0N4WKB7"/>
<organism evidence="3">
    <name type="scientific">Haemonchus placei</name>
    <name type="common">Barber's pole worm</name>
    <dbReference type="NCBI Taxonomy" id="6290"/>
    <lineage>
        <taxon>Eukaryota</taxon>
        <taxon>Metazoa</taxon>
        <taxon>Ecdysozoa</taxon>
        <taxon>Nematoda</taxon>
        <taxon>Chromadorea</taxon>
        <taxon>Rhabditida</taxon>
        <taxon>Rhabditina</taxon>
        <taxon>Rhabditomorpha</taxon>
        <taxon>Strongyloidea</taxon>
        <taxon>Trichostrongylidae</taxon>
        <taxon>Haemonchus</taxon>
    </lineage>
</organism>
<name>A0A0N4WKB7_HAEPC</name>
<evidence type="ECO:0000313" key="1">
    <source>
        <dbReference type="EMBL" id="VDO43079.1"/>
    </source>
</evidence>
<sequence length="123" mass="13695">MTKAFDSVCHFAIEWVLKRAGVLPLTRMLLSVILTKQRVRYCGYQNGKLVKSEPLEVKRGVMQGDTLSPLLFCMAIAPISSCLRNNVTPYRTSTGALTLACEPLTINHIFYMDESEGLLTQLG</sequence>